<comment type="cofactor">
    <cofactor evidence="15">
        <name>[2Fe-2S] cluster</name>
        <dbReference type="ChEBI" id="CHEBI:190135"/>
    </cofactor>
    <text evidence="15">Binds 1 [2Fe-2S] cluster per subunit. This cluster acts as a Lewis acid cofactor.</text>
</comment>
<keyword evidence="3 15" id="KW-0028">Amino-acid biosynthesis</keyword>
<dbReference type="UniPathway" id="UPA00049">
    <property type="reaction ID" value="UER00061"/>
</dbReference>
<name>A0A1G7L6F7_THETY</name>
<feature type="domain" description="Dihydroxy-acid/6-phosphogluconate dehydratase N-terminal" evidence="16">
    <location>
        <begin position="34"/>
        <end position="351"/>
    </location>
</feature>
<dbReference type="Proteomes" id="UP000183404">
    <property type="component" value="Unassembled WGS sequence"/>
</dbReference>
<evidence type="ECO:0000313" key="18">
    <source>
        <dbReference type="EMBL" id="SDF45043.1"/>
    </source>
</evidence>
<comment type="pathway">
    <text evidence="13 15">Amino-acid biosynthesis; L-isoleucine biosynthesis; L-isoleucine from 2-oxobutanoate: step 3/4.</text>
</comment>
<keyword evidence="5 15" id="KW-0479">Metal-binding</keyword>
<evidence type="ECO:0000256" key="2">
    <source>
        <dbReference type="ARBA" id="ARBA00006486"/>
    </source>
</evidence>
<comment type="function">
    <text evidence="15">Functions in the biosynthesis of branched-chain amino acids. Catalyzes the dehydration of (2R,3R)-2,3-dihydroxy-3-methylpentanoate (2,3-dihydroxy-3-methylvalerate) into 2-oxo-3-methylpentanoate (2-oxo-3-methylvalerate) and of (2R)-2,3-dihydroxy-3-methylbutanoate (2,3-dihydroxyisovalerate) into 2-oxo-3-methylbutanoate (2-oxoisovalerate), the penultimate precursor to L-isoleucine and L-valine, respectively.</text>
</comment>
<dbReference type="GO" id="GO:0051537">
    <property type="term" value="F:2 iron, 2 sulfur cluster binding"/>
    <property type="evidence" value="ECO:0007669"/>
    <property type="project" value="UniProtKB-UniRule"/>
</dbReference>
<dbReference type="GO" id="GO:0009099">
    <property type="term" value="P:L-valine biosynthetic process"/>
    <property type="evidence" value="ECO:0007669"/>
    <property type="project" value="UniProtKB-UniRule"/>
</dbReference>
<evidence type="ECO:0000256" key="4">
    <source>
        <dbReference type="ARBA" id="ARBA00022714"/>
    </source>
</evidence>
<dbReference type="GO" id="GO:0005829">
    <property type="term" value="C:cytosol"/>
    <property type="evidence" value="ECO:0007669"/>
    <property type="project" value="TreeGrafter"/>
</dbReference>
<keyword evidence="10 15" id="KW-0100">Branched-chain amino acid biosynthesis</keyword>
<evidence type="ECO:0000256" key="11">
    <source>
        <dbReference type="ARBA" id="ARBA00029304"/>
    </source>
</evidence>
<evidence type="ECO:0000256" key="6">
    <source>
        <dbReference type="ARBA" id="ARBA00022842"/>
    </source>
</evidence>
<dbReference type="HAMAP" id="MF_00012">
    <property type="entry name" value="IlvD"/>
    <property type="match status" value="1"/>
</dbReference>
<dbReference type="GO" id="GO:0004160">
    <property type="term" value="F:dihydroxy-acid dehydratase activity"/>
    <property type="evidence" value="ECO:0007669"/>
    <property type="project" value="UniProtKB-UniRule"/>
</dbReference>
<dbReference type="UniPathway" id="UPA00047">
    <property type="reaction ID" value="UER00057"/>
</dbReference>
<dbReference type="Pfam" id="PF24877">
    <property type="entry name" value="ILV_EDD_C"/>
    <property type="match status" value="1"/>
</dbReference>
<dbReference type="SUPFAM" id="SSF52016">
    <property type="entry name" value="LeuD/IlvD-like"/>
    <property type="match status" value="1"/>
</dbReference>
<evidence type="ECO:0000259" key="16">
    <source>
        <dbReference type="Pfam" id="PF00920"/>
    </source>
</evidence>
<feature type="modified residue" description="N6-carboxylysine" evidence="15">
    <location>
        <position position="124"/>
    </location>
</feature>
<dbReference type="InterPro" id="IPR037237">
    <property type="entry name" value="IlvD/EDD_N"/>
</dbReference>
<feature type="binding site" evidence="15">
    <location>
        <position position="81"/>
    </location>
    <ligand>
        <name>Mg(2+)</name>
        <dbReference type="ChEBI" id="CHEBI:18420"/>
    </ligand>
</feature>
<keyword evidence="8 15" id="KW-0411">Iron-sulfur</keyword>
<organism evidence="18 19">
    <name type="scientific">Thermoanaerobacter thermohydrosulfuricus</name>
    <name type="common">Clostridium thermohydrosulfuricum</name>
    <dbReference type="NCBI Taxonomy" id="1516"/>
    <lineage>
        <taxon>Bacteria</taxon>
        <taxon>Bacillati</taxon>
        <taxon>Bacillota</taxon>
        <taxon>Clostridia</taxon>
        <taxon>Thermoanaerobacterales</taxon>
        <taxon>Thermoanaerobacteraceae</taxon>
        <taxon>Thermoanaerobacter</taxon>
    </lineage>
</organism>
<feature type="binding site" evidence="15">
    <location>
        <position position="445"/>
    </location>
    <ligand>
        <name>Mg(2+)</name>
        <dbReference type="ChEBI" id="CHEBI:18420"/>
    </ligand>
</feature>
<dbReference type="PANTHER" id="PTHR43661">
    <property type="entry name" value="D-XYLONATE DEHYDRATASE"/>
    <property type="match status" value="1"/>
</dbReference>
<dbReference type="NCBIfam" id="TIGR00110">
    <property type="entry name" value="ilvD"/>
    <property type="match status" value="1"/>
</dbReference>
<proteinExistence type="inferred from homology"/>
<evidence type="ECO:0000256" key="1">
    <source>
        <dbReference type="ARBA" id="ARBA00001946"/>
    </source>
</evidence>
<evidence type="ECO:0000313" key="19">
    <source>
        <dbReference type="Proteomes" id="UP000183404"/>
    </source>
</evidence>
<sequence>MRRLISDSIKKGVEKAPHRSLLYALGLTYEEIKRPIIGVANSKNEIIPGHMNLDKIAEAVKAGVRMAGGTPIEFSTIGVCDGIAMNHKGMKYSLGSRELIADSIEIMAMAHGFDGLVLIPNCDKIVPGMLMAAARLNIPAIVVSGGPMLAGKCNGDTCDLSSVFEAVGAHKVGKITEEDLYRIELNACPTCGSCSGMFTANTMNCLTEALGLGLPGNGTIPAVYSERIRLAKQAGIKIMELVERGIKPSYILTKEAFINAFSLDMALGGSTNTVLHLKAIAHEAGVEISLDEINDISGRVPNLCKLSPAGKYHIEDLHFAGGVSAVLKELTKANLINTEALTVTGKTLGENIKDAKVLNHDVIRPIDNPYSSTGGLAILYGNIAREGAVVKASAVAKEMLRHEGPAKVFNSEEEAIEAIYGGKIQKGDVVVIRYEGPKGGPGMREMLSPTSALAGMGLDKDVALITDGRFSGATRGASIGHVSPEAMEGGEIAIIEDGDIIEIDIPARKINVKLTDDEIKERMKRWVRPEPKIKTGYMARYAEQVTSASTGAVFKGGAL</sequence>
<comment type="pathway">
    <text evidence="12 15">Amino-acid biosynthesis; L-valine biosynthesis; L-valine from pyruvate: step 3/4.</text>
</comment>
<evidence type="ECO:0000256" key="14">
    <source>
        <dbReference type="ARBA" id="ARBA00029490"/>
    </source>
</evidence>
<evidence type="ECO:0000256" key="9">
    <source>
        <dbReference type="ARBA" id="ARBA00023239"/>
    </source>
</evidence>
<keyword evidence="6 15" id="KW-0460">Magnesium</keyword>
<dbReference type="Pfam" id="PF00920">
    <property type="entry name" value="ILVD_EDD_N"/>
    <property type="match status" value="1"/>
</dbReference>
<evidence type="ECO:0000256" key="12">
    <source>
        <dbReference type="ARBA" id="ARBA00029436"/>
    </source>
</evidence>
<feature type="binding site" description="via carbamate group" evidence="15">
    <location>
        <position position="124"/>
    </location>
    <ligand>
        <name>Mg(2+)</name>
        <dbReference type="ChEBI" id="CHEBI:18420"/>
    </ligand>
</feature>
<dbReference type="InterPro" id="IPR042096">
    <property type="entry name" value="Dihydro-acid_dehy_C"/>
</dbReference>
<evidence type="ECO:0000256" key="10">
    <source>
        <dbReference type="ARBA" id="ARBA00023304"/>
    </source>
</evidence>
<accession>A0A1G7L6F7</accession>
<comment type="similarity">
    <text evidence="2 15">Belongs to the IlvD/Edd family.</text>
</comment>
<evidence type="ECO:0000256" key="15">
    <source>
        <dbReference type="HAMAP-Rule" id="MF_00012"/>
    </source>
</evidence>
<dbReference type="AlphaFoldDB" id="A0A1G7L6F7"/>
<feature type="active site" description="Proton acceptor" evidence="15">
    <location>
        <position position="471"/>
    </location>
</feature>
<keyword evidence="9 15" id="KW-0456">Lyase</keyword>
<dbReference type="PROSITE" id="PS00887">
    <property type="entry name" value="ILVD_EDD_2"/>
    <property type="match status" value="1"/>
</dbReference>
<evidence type="ECO:0000256" key="13">
    <source>
        <dbReference type="ARBA" id="ARBA00029437"/>
    </source>
</evidence>
<evidence type="ECO:0000256" key="7">
    <source>
        <dbReference type="ARBA" id="ARBA00023004"/>
    </source>
</evidence>
<dbReference type="GO" id="GO:0000287">
    <property type="term" value="F:magnesium ion binding"/>
    <property type="evidence" value="ECO:0007669"/>
    <property type="project" value="UniProtKB-UniRule"/>
</dbReference>
<dbReference type="InterPro" id="IPR004404">
    <property type="entry name" value="DihydroxyA_deHydtase"/>
</dbReference>
<evidence type="ECO:0000256" key="3">
    <source>
        <dbReference type="ARBA" id="ARBA00022605"/>
    </source>
</evidence>
<keyword evidence="7 15" id="KW-0408">Iron</keyword>
<dbReference type="InterPro" id="IPR056740">
    <property type="entry name" value="ILV_EDD_C"/>
</dbReference>
<comment type="cofactor">
    <cofactor evidence="1 15">
        <name>Mg(2+)</name>
        <dbReference type="ChEBI" id="CHEBI:18420"/>
    </cofactor>
</comment>
<keyword evidence="4 15" id="KW-0001">2Fe-2S</keyword>
<comment type="caution">
    <text evidence="15">Lacks conserved residue(s) required for the propagation of feature annotation.</text>
</comment>
<dbReference type="EC" id="4.2.1.9" evidence="14 15"/>
<dbReference type="NCBIfam" id="NF002068">
    <property type="entry name" value="PRK00911.1"/>
    <property type="match status" value="1"/>
</dbReference>
<evidence type="ECO:0000259" key="17">
    <source>
        <dbReference type="Pfam" id="PF24877"/>
    </source>
</evidence>
<protein>
    <recommendedName>
        <fullName evidence="14 15">Dihydroxy-acid dehydratase</fullName>
        <shortName evidence="15">DAD</shortName>
        <ecNumber evidence="14 15">4.2.1.9</ecNumber>
    </recommendedName>
</protein>
<reference evidence="18 19" key="1">
    <citation type="submission" date="2016-10" db="EMBL/GenBank/DDBJ databases">
        <authorList>
            <person name="de Groot N.N."/>
        </authorList>
    </citation>
    <scope>NUCLEOTIDE SEQUENCE [LARGE SCALE GENOMIC DNA]</scope>
    <source>
        <strain evidence="18 19">DSM 569</strain>
    </source>
</reference>
<comment type="catalytic activity">
    <reaction evidence="11">
        <text>(2R)-2,3-dihydroxy-3-methylbutanoate = 3-methyl-2-oxobutanoate + H2O</text>
        <dbReference type="Rhea" id="RHEA:24809"/>
        <dbReference type="ChEBI" id="CHEBI:11851"/>
        <dbReference type="ChEBI" id="CHEBI:15377"/>
        <dbReference type="ChEBI" id="CHEBI:49072"/>
        <dbReference type="EC" id="4.2.1.9"/>
    </reaction>
    <physiologicalReaction direction="left-to-right" evidence="11">
        <dbReference type="Rhea" id="RHEA:24810"/>
    </physiologicalReaction>
</comment>
<gene>
    <name evidence="15" type="primary">ilvD</name>
    <name evidence="18" type="ORF">SAMN04244560_00753</name>
</gene>
<dbReference type="GO" id="GO:0009097">
    <property type="term" value="P:isoleucine biosynthetic process"/>
    <property type="evidence" value="ECO:0007669"/>
    <property type="project" value="UniProtKB-UniRule"/>
</dbReference>
<comment type="catalytic activity">
    <reaction evidence="15">
        <text>(2R,3R)-2,3-dihydroxy-3-methylpentanoate = (S)-3-methyl-2-oxopentanoate + H2O</text>
        <dbReference type="Rhea" id="RHEA:27694"/>
        <dbReference type="ChEBI" id="CHEBI:15377"/>
        <dbReference type="ChEBI" id="CHEBI:35146"/>
        <dbReference type="ChEBI" id="CHEBI:49258"/>
        <dbReference type="EC" id="4.2.1.9"/>
    </reaction>
</comment>
<dbReference type="PANTHER" id="PTHR43661:SF3">
    <property type="entry name" value="D-XYLONATE DEHYDRATASE YAGF-RELATED"/>
    <property type="match status" value="1"/>
</dbReference>
<dbReference type="SUPFAM" id="SSF143975">
    <property type="entry name" value="IlvD/EDD N-terminal domain-like"/>
    <property type="match status" value="1"/>
</dbReference>
<feature type="binding site" evidence="15">
    <location>
        <position position="123"/>
    </location>
    <ligand>
        <name>Mg(2+)</name>
        <dbReference type="ChEBI" id="CHEBI:18420"/>
    </ligand>
</feature>
<dbReference type="EMBL" id="FNBS01000013">
    <property type="protein sequence ID" value="SDF45043.1"/>
    <property type="molecule type" value="Genomic_DNA"/>
</dbReference>
<evidence type="ECO:0000256" key="8">
    <source>
        <dbReference type="ARBA" id="ARBA00023014"/>
    </source>
</evidence>
<dbReference type="PROSITE" id="PS00886">
    <property type="entry name" value="ILVD_EDD_1"/>
    <property type="match status" value="1"/>
</dbReference>
<dbReference type="Gene3D" id="3.50.30.80">
    <property type="entry name" value="IlvD/EDD C-terminal domain-like"/>
    <property type="match status" value="1"/>
</dbReference>
<comment type="subunit">
    <text evidence="15">Homodimer.</text>
</comment>
<dbReference type="InterPro" id="IPR000581">
    <property type="entry name" value="ILV_EDD_N"/>
</dbReference>
<evidence type="ECO:0000256" key="5">
    <source>
        <dbReference type="ARBA" id="ARBA00022723"/>
    </source>
</evidence>
<dbReference type="FunFam" id="3.50.30.80:FF:000001">
    <property type="entry name" value="Dihydroxy-acid dehydratase"/>
    <property type="match status" value="1"/>
</dbReference>
<feature type="domain" description="Dihydroxy-acid/6-phosphogluconate dehydratase C-terminal" evidence="17">
    <location>
        <begin position="361"/>
        <end position="552"/>
    </location>
</feature>
<dbReference type="InterPro" id="IPR020558">
    <property type="entry name" value="DiOHA_6PGluconate_deHydtase_CS"/>
</dbReference>